<sequence length="132" mass="14312">MEHRWSVRQPQQCPVVVDTARAGTVAAKLRDIGIGGMFVETDDDGLVLNTTVNVAFSLGGEDERENFRLPAIVVRHMSHGAGIMFLDIEIETLRLLRRALYTATTSALDRAPLSAFPVADKPGISLPRAANG</sequence>
<dbReference type="InterPro" id="IPR009875">
    <property type="entry name" value="PilZ_domain"/>
</dbReference>
<proteinExistence type="predicted"/>
<dbReference type="EMBL" id="MFSP01000161">
    <property type="protein sequence ID" value="OGI63110.1"/>
    <property type="molecule type" value="Genomic_DNA"/>
</dbReference>
<evidence type="ECO:0000259" key="1">
    <source>
        <dbReference type="Pfam" id="PF07238"/>
    </source>
</evidence>
<dbReference type="GO" id="GO:0035438">
    <property type="term" value="F:cyclic-di-GMP binding"/>
    <property type="evidence" value="ECO:0007669"/>
    <property type="project" value="InterPro"/>
</dbReference>
<accession>A0A1F6V0A2</accession>
<comment type="caution">
    <text evidence="2">The sequence shown here is derived from an EMBL/GenBank/DDBJ whole genome shotgun (WGS) entry which is preliminary data.</text>
</comment>
<dbReference type="SUPFAM" id="SSF141371">
    <property type="entry name" value="PilZ domain-like"/>
    <property type="match status" value="1"/>
</dbReference>
<protein>
    <recommendedName>
        <fullName evidence="1">PilZ domain-containing protein</fullName>
    </recommendedName>
</protein>
<dbReference type="AlphaFoldDB" id="A0A1F6V0A2"/>
<gene>
    <name evidence="2" type="ORF">A2W18_05380</name>
</gene>
<evidence type="ECO:0000313" key="3">
    <source>
        <dbReference type="Proteomes" id="UP000179076"/>
    </source>
</evidence>
<name>A0A1F6V0A2_9PROT</name>
<dbReference type="Pfam" id="PF07238">
    <property type="entry name" value="PilZ"/>
    <property type="match status" value="1"/>
</dbReference>
<dbReference type="Gene3D" id="2.40.10.220">
    <property type="entry name" value="predicted glycosyltransferase like domains"/>
    <property type="match status" value="1"/>
</dbReference>
<feature type="domain" description="PilZ" evidence="1">
    <location>
        <begin position="7"/>
        <end position="101"/>
    </location>
</feature>
<evidence type="ECO:0000313" key="2">
    <source>
        <dbReference type="EMBL" id="OGI63110.1"/>
    </source>
</evidence>
<dbReference type="Proteomes" id="UP000179076">
    <property type="component" value="Unassembled WGS sequence"/>
</dbReference>
<reference evidence="2 3" key="1">
    <citation type="journal article" date="2016" name="Nat. Commun.">
        <title>Thousands of microbial genomes shed light on interconnected biogeochemical processes in an aquifer system.</title>
        <authorList>
            <person name="Anantharaman K."/>
            <person name="Brown C.T."/>
            <person name="Hug L.A."/>
            <person name="Sharon I."/>
            <person name="Castelle C.J."/>
            <person name="Probst A.J."/>
            <person name="Thomas B.C."/>
            <person name="Singh A."/>
            <person name="Wilkins M.J."/>
            <person name="Karaoz U."/>
            <person name="Brodie E.L."/>
            <person name="Williams K.H."/>
            <person name="Hubbard S.S."/>
            <person name="Banfield J.F."/>
        </authorList>
    </citation>
    <scope>NUCLEOTIDE SEQUENCE [LARGE SCALE GENOMIC DNA]</scope>
</reference>
<organism evidence="2 3">
    <name type="scientific">Candidatus Muproteobacteria bacterium RBG_16_60_9</name>
    <dbReference type="NCBI Taxonomy" id="1817755"/>
    <lineage>
        <taxon>Bacteria</taxon>
        <taxon>Pseudomonadati</taxon>
        <taxon>Pseudomonadota</taxon>
        <taxon>Candidatus Muproteobacteria</taxon>
    </lineage>
</organism>